<dbReference type="EMBL" id="JAIWYP010000003">
    <property type="protein sequence ID" value="KAH3853590.1"/>
    <property type="molecule type" value="Genomic_DNA"/>
</dbReference>
<reference evidence="1" key="2">
    <citation type="submission" date="2020-11" db="EMBL/GenBank/DDBJ databases">
        <authorList>
            <person name="McCartney M.A."/>
            <person name="Auch B."/>
            <person name="Kono T."/>
            <person name="Mallez S."/>
            <person name="Becker A."/>
            <person name="Gohl D.M."/>
            <person name="Silverstein K.A.T."/>
            <person name="Koren S."/>
            <person name="Bechman K.B."/>
            <person name="Herman A."/>
            <person name="Abrahante J.E."/>
            <person name="Garbe J."/>
        </authorList>
    </citation>
    <scope>NUCLEOTIDE SEQUENCE</scope>
    <source>
        <strain evidence="1">Duluth1</strain>
        <tissue evidence="1">Whole animal</tissue>
    </source>
</reference>
<dbReference type="InterPro" id="IPR036404">
    <property type="entry name" value="Jacalin-like_lectin_dom_sf"/>
</dbReference>
<gene>
    <name evidence="1" type="ORF">DPMN_096119</name>
</gene>
<dbReference type="Proteomes" id="UP000828390">
    <property type="component" value="Unassembled WGS sequence"/>
</dbReference>
<dbReference type="AlphaFoldDB" id="A0A9D4R554"/>
<sequence length="55" mass="6153">MDGFPRALTLHTNRRQLPACGVHSTEPISKRGKRLLGIAGYSGCRLGRLQFIWSE</sequence>
<organism evidence="1 2">
    <name type="scientific">Dreissena polymorpha</name>
    <name type="common">Zebra mussel</name>
    <name type="synonym">Mytilus polymorpha</name>
    <dbReference type="NCBI Taxonomy" id="45954"/>
    <lineage>
        <taxon>Eukaryota</taxon>
        <taxon>Metazoa</taxon>
        <taxon>Spiralia</taxon>
        <taxon>Lophotrochozoa</taxon>
        <taxon>Mollusca</taxon>
        <taxon>Bivalvia</taxon>
        <taxon>Autobranchia</taxon>
        <taxon>Heteroconchia</taxon>
        <taxon>Euheterodonta</taxon>
        <taxon>Imparidentia</taxon>
        <taxon>Neoheterodontei</taxon>
        <taxon>Myida</taxon>
        <taxon>Dreissenoidea</taxon>
        <taxon>Dreissenidae</taxon>
        <taxon>Dreissena</taxon>
    </lineage>
</organism>
<keyword evidence="2" id="KW-1185">Reference proteome</keyword>
<name>A0A9D4R554_DREPO</name>
<evidence type="ECO:0000313" key="2">
    <source>
        <dbReference type="Proteomes" id="UP000828390"/>
    </source>
</evidence>
<reference evidence="1" key="1">
    <citation type="journal article" date="2019" name="bioRxiv">
        <title>The Genome of the Zebra Mussel, Dreissena polymorpha: A Resource for Invasive Species Research.</title>
        <authorList>
            <person name="McCartney M.A."/>
            <person name="Auch B."/>
            <person name="Kono T."/>
            <person name="Mallez S."/>
            <person name="Zhang Y."/>
            <person name="Obille A."/>
            <person name="Becker A."/>
            <person name="Abrahante J.E."/>
            <person name="Garbe J."/>
            <person name="Badalamenti J.P."/>
            <person name="Herman A."/>
            <person name="Mangelson H."/>
            <person name="Liachko I."/>
            <person name="Sullivan S."/>
            <person name="Sone E.D."/>
            <person name="Koren S."/>
            <person name="Silverstein K.A.T."/>
            <person name="Beckman K.B."/>
            <person name="Gohl D.M."/>
        </authorList>
    </citation>
    <scope>NUCLEOTIDE SEQUENCE</scope>
    <source>
        <strain evidence="1">Duluth1</strain>
        <tissue evidence="1">Whole animal</tissue>
    </source>
</reference>
<comment type="caution">
    <text evidence="1">The sequence shown here is derived from an EMBL/GenBank/DDBJ whole genome shotgun (WGS) entry which is preliminary data.</text>
</comment>
<evidence type="ECO:0000313" key="1">
    <source>
        <dbReference type="EMBL" id="KAH3853590.1"/>
    </source>
</evidence>
<proteinExistence type="predicted"/>
<accession>A0A9D4R554</accession>
<protein>
    <submittedName>
        <fullName evidence="1">Uncharacterized protein</fullName>
    </submittedName>
</protein>
<dbReference type="SUPFAM" id="SSF51101">
    <property type="entry name" value="Mannose-binding lectins"/>
    <property type="match status" value="1"/>
</dbReference>
<dbReference type="Gene3D" id="2.100.10.30">
    <property type="entry name" value="Jacalin-like lectin domain"/>
    <property type="match status" value="1"/>
</dbReference>